<dbReference type="InterPro" id="IPR001636">
    <property type="entry name" value="SAICAR_synth"/>
</dbReference>
<dbReference type="EC" id="6.3.2.6" evidence="8"/>
<dbReference type="PROSITE" id="PS01057">
    <property type="entry name" value="SAICAR_SYNTHETASE_1"/>
    <property type="match status" value="1"/>
</dbReference>
<comment type="caution">
    <text evidence="10">The sequence shown here is derived from an EMBL/GenBank/DDBJ whole genome shotgun (WGS) entry which is preliminary data.</text>
</comment>
<dbReference type="InterPro" id="IPR018236">
    <property type="entry name" value="SAICAR_synthetase_CS"/>
</dbReference>
<dbReference type="InterPro" id="IPR028923">
    <property type="entry name" value="SAICAR_synt/ADE2_N"/>
</dbReference>
<accession>A0A7V5K281</accession>
<feature type="domain" description="SAICAR synthetase/ADE2 N-terminal" evidence="9">
    <location>
        <begin position="17"/>
        <end position="267"/>
    </location>
</feature>
<evidence type="ECO:0000256" key="4">
    <source>
        <dbReference type="ARBA" id="ARBA00022741"/>
    </source>
</evidence>
<sequence length="293" mass="33520">MTEKIICETNLEGVKFLRRGKVRDIYEINEHLLIVATDRVSAFDVVLPNGIPNKGIILTQISLFWFNKVKDIVENHIVSSDVNEFPEPLQKYNKILEKRSILVKKAKPLPVECIVRGYLSGSGWKEYQKTGMICGIKLPSGLVESAKLPEPLFTPSTKAEQGHDINISFEETVKILGRETAEKIRDYSIAIYKKASEIAEKKGIIIADTKMEFGFYNGKIILIDELLTPDSSRFWSIKDYKPGKPQDSYDKQIVRDYLLSLKWNQKPPAPELPEDIIKKTAERYKEIFRILTS</sequence>
<evidence type="ECO:0000256" key="7">
    <source>
        <dbReference type="ARBA" id="ARBA00048475"/>
    </source>
</evidence>
<evidence type="ECO:0000259" key="9">
    <source>
        <dbReference type="Pfam" id="PF01259"/>
    </source>
</evidence>
<keyword evidence="4 8" id="KW-0547">Nucleotide-binding</keyword>
<comment type="similarity">
    <text evidence="2 8">Belongs to the SAICAR synthetase family.</text>
</comment>
<proteinExistence type="inferred from homology"/>
<protein>
    <recommendedName>
        <fullName evidence="8">Phosphoribosylaminoimidazole-succinocarboxamide synthase</fullName>
        <ecNumber evidence="8">6.3.2.6</ecNumber>
    </recommendedName>
    <alternativeName>
        <fullName evidence="8">SAICAR synthetase</fullName>
    </alternativeName>
</protein>
<keyword evidence="5 8" id="KW-0658">Purine biosynthesis</keyword>
<evidence type="ECO:0000313" key="10">
    <source>
        <dbReference type="EMBL" id="HHH86310.1"/>
    </source>
</evidence>
<dbReference type="Gene3D" id="3.30.470.20">
    <property type="entry name" value="ATP-grasp fold, B domain"/>
    <property type="match status" value="1"/>
</dbReference>
<dbReference type="AlphaFoldDB" id="A0A7V5K281"/>
<comment type="catalytic activity">
    <reaction evidence="7 8">
        <text>5-amino-1-(5-phospho-D-ribosyl)imidazole-4-carboxylate + L-aspartate + ATP = (2S)-2-[5-amino-1-(5-phospho-beta-D-ribosyl)imidazole-4-carboxamido]succinate + ADP + phosphate + 2 H(+)</text>
        <dbReference type="Rhea" id="RHEA:22628"/>
        <dbReference type="ChEBI" id="CHEBI:15378"/>
        <dbReference type="ChEBI" id="CHEBI:29991"/>
        <dbReference type="ChEBI" id="CHEBI:30616"/>
        <dbReference type="ChEBI" id="CHEBI:43474"/>
        <dbReference type="ChEBI" id="CHEBI:58443"/>
        <dbReference type="ChEBI" id="CHEBI:77657"/>
        <dbReference type="ChEBI" id="CHEBI:456216"/>
        <dbReference type="EC" id="6.3.2.6"/>
    </reaction>
</comment>
<dbReference type="GO" id="GO:0006189">
    <property type="term" value="P:'de novo' IMP biosynthetic process"/>
    <property type="evidence" value="ECO:0007669"/>
    <property type="project" value="UniProtKB-UniRule"/>
</dbReference>
<evidence type="ECO:0000256" key="6">
    <source>
        <dbReference type="ARBA" id="ARBA00022840"/>
    </source>
</evidence>
<keyword evidence="6 8" id="KW-0067">ATP-binding</keyword>
<evidence type="ECO:0000256" key="1">
    <source>
        <dbReference type="ARBA" id="ARBA00004672"/>
    </source>
</evidence>
<dbReference type="PANTHER" id="PTHR43700">
    <property type="entry name" value="PHOSPHORIBOSYLAMINOIMIDAZOLE-SUCCINOCARBOXAMIDE SYNTHASE"/>
    <property type="match status" value="1"/>
</dbReference>
<dbReference type="HAMAP" id="MF_00137">
    <property type="entry name" value="SAICAR_synth"/>
    <property type="match status" value="1"/>
</dbReference>
<dbReference type="Pfam" id="PF01259">
    <property type="entry name" value="SAICAR_synt"/>
    <property type="match status" value="1"/>
</dbReference>
<evidence type="ECO:0000256" key="3">
    <source>
        <dbReference type="ARBA" id="ARBA00022598"/>
    </source>
</evidence>
<reference evidence="10" key="1">
    <citation type="journal article" date="2020" name="mSystems">
        <title>Genome- and Community-Level Interaction Insights into Carbon Utilization and Element Cycling Functions of Hydrothermarchaeota in Hydrothermal Sediment.</title>
        <authorList>
            <person name="Zhou Z."/>
            <person name="Liu Y."/>
            <person name="Xu W."/>
            <person name="Pan J."/>
            <person name="Luo Z.H."/>
            <person name="Li M."/>
        </authorList>
    </citation>
    <scope>NUCLEOTIDE SEQUENCE [LARGE SCALE GENOMIC DNA]</scope>
    <source>
        <strain evidence="10">SpSt-1011</strain>
    </source>
</reference>
<dbReference type="NCBIfam" id="TIGR00081">
    <property type="entry name" value="purC"/>
    <property type="match status" value="1"/>
</dbReference>
<dbReference type="Gene3D" id="3.30.200.20">
    <property type="entry name" value="Phosphorylase Kinase, domain 1"/>
    <property type="match status" value="1"/>
</dbReference>
<organism evidence="10">
    <name type="scientific">Thermodesulfobacterium geofontis</name>
    <dbReference type="NCBI Taxonomy" id="1295609"/>
    <lineage>
        <taxon>Bacteria</taxon>
        <taxon>Pseudomonadati</taxon>
        <taxon>Thermodesulfobacteriota</taxon>
        <taxon>Thermodesulfobacteria</taxon>
        <taxon>Thermodesulfobacteriales</taxon>
        <taxon>Thermodesulfobacteriaceae</taxon>
        <taxon>Thermodesulfobacterium</taxon>
    </lineage>
</organism>
<keyword evidence="3 8" id="KW-0436">Ligase</keyword>
<dbReference type="FunFam" id="3.30.470.20:FF:000015">
    <property type="entry name" value="Phosphoribosylaminoimidazole-succinocarboxamide synthase"/>
    <property type="match status" value="1"/>
</dbReference>
<dbReference type="NCBIfam" id="NF010568">
    <property type="entry name" value="PRK13961.1"/>
    <property type="match status" value="1"/>
</dbReference>
<dbReference type="CDD" id="cd01414">
    <property type="entry name" value="SAICAR_synt_Sc"/>
    <property type="match status" value="1"/>
</dbReference>
<dbReference type="GO" id="GO:0005737">
    <property type="term" value="C:cytoplasm"/>
    <property type="evidence" value="ECO:0007669"/>
    <property type="project" value="TreeGrafter"/>
</dbReference>
<evidence type="ECO:0000256" key="8">
    <source>
        <dbReference type="HAMAP-Rule" id="MF_00137"/>
    </source>
</evidence>
<evidence type="ECO:0000256" key="5">
    <source>
        <dbReference type="ARBA" id="ARBA00022755"/>
    </source>
</evidence>
<gene>
    <name evidence="8" type="primary">purC</name>
    <name evidence="10" type="ORF">ENL62_01915</name>
</gene>
<dbReference type="EMBL" id="DRUQ01000120">
    <property type="protein sequence ID" value="HHH86310.1"/>
    <property type="molecule type" value="Genomic_DNA"/>
</dbReference>
<name>A0A7V5K281_9BACT</name>
<dbReference type="PANTHER" id="PTHR43700:SF1">
    <property type="entry name" value="PHOSPHORIBOSYLAMINOIMIDAZOLE-SUCCINOCARBOXAMIDE SYNTHASE"/>
    <property type="match status" value="1"/>
</dbReference>
<evidence type="ECO:0000256" key="2">
    <source>
        <dbReference type="ARBA" id="ARBA00010190"/>
    </source>
</evidence>
<comment type="pathway">
    <text evidence="1 8">Purine metabolism; IMP biosynthesis via de novo pathway; 5-amino-1-(5-phospho-D-ribosyl)imidazole-4-carboxamide from 5-amino-1-(5-phospho-D-ribosyl)imidazole-4-carboxylate: step 1/2.</text>
</comment>
<dbReference type="GO" id="GO:0004639">
    <property type="term" value="F:phosphoribosylaminoimidazolesuccinocarboxamide synthase activity"/>
    <property type="evidence" value="ECO:0007669"/>
    <property type="project" value="UniProtKB-UniRule"/>
</dbReference>
<dbReference type="UniPathway" id="UPA00074">
    <property type="reaction ID" value="UER00131"/>
</dbReference>
<dbReference type="SUPFAM" id="SSF56104">
    <property type="entry name" value="SAICAR synthase-like"/>
    <property type="match status" value="1"/>
</dbReference>
<dbReference type="GO" id="GO:0005524">
    <property type="term" value="F:ATP binding"/>
    <property type="evidence" value="ECO:0007669"/>
    <property type="project" value="UniProtKB-KW"/>
</dbReference>